<dbReference type="PATRIC" id="fig|1423776.4.peg.2201"/>
<evidence type="ECO:0000313" key="2">
    <source>
        <dbReference type="Proteomes" id="UP000051160"/>
    </source>
</evidence>
<organism evidence="1 2">
    <name type="scientific">Secundilactobacillus odoratitofui DSM 19909 = JCM 15043</name>
    <dbReference type="NCBI Taxonomy" id="1423776"/>
    <lineage>
        <taxon>Bacteria</taxon>
        <taxon>Bacillati</taxon>
        <taxon>Bacillota</taxon>
        <taxon>Bacilli</taxon>
        <taxon>Lactobacillales</taxon>
        <taxon>Lactobacillaceae</taxon>
        <taxon>Secundilactobacillus</taxon>
    </lineage>
</organism>
<evidence type="ECO:0000313" key="1">
    <source>
        <dbReference type="EMBL" id="KRK99813.1"/>
    </source>
</evidence>
<gene>
    <name evidence="1" type="ORF">FD04_GL002174</name>
</gene>
<dbReference type="AlphaFoldDB" id="A0A0R1LVK9"/>
<dbReference type="EMBL" id="AZEE01000002">
    <property type="protein sequence ID" value="KRK99813.1"/>
    <property type="molecule type" value="Genomic_DNA"/>
</dbReference>
<proteinExistence type="predicted"/>
<dbReference type="RefSeq" id="WP_054702591.1">
    <property type="nucleotide sequence ID" value="NZ_AZEE01000002.1"/>
</dbReference>
<dbReference type="OrthoDB" id="2291401at2"/>
<name>A0A0R1LVK9_9LACO</name>
<dbReference type="Proteomes" id="UP000051160">
    <property type="component" value="Unassembled WGS sequence"/>
</dbReference>
<comment type="caution">
    <text evidence="1">The sequence shown here is derived from an EMBL/GenBank/DDBJ whole genome shotgun (WGS) entry which is preliminary data.</text>
</comment>
<sequence length="296" mass="33184">MQHRHLGKLGVMIGILGLLLAGCGQTTSHSATKSQPKTFAKAAQSTKQHIWLETNGKNVTADSTIAYLIVTQNGKVTVYRTGDAAMSSYNRLTDGQMIARAKRADRQSFNLKRQAAYDTSKADELALTNELKAKTIKSAAKRAATRDAIRELKERRWRIETAKYLTPKPEKLTVKVTTKAGKTTSERMIYRHYDYDPYLAQFTSSDDWIKNAKPGQTEQKIRPLTDFYVQTDGAKVVYRHRFHKATTMVTDKFIGYLEHKQVHGKKTPKEGTALIERVSGKAHTVFDSSKTAGVSE</sequence>
<keyword evidence="2" id="KW-1185">Reference proteome</keyword>
<accession>A0A0R1LVK9</accession>
<reference evidence="1 2" key="1">
    <citation type="journal article" date="2015" name="Genome Announc.">
        <title>Expanding the biotechnology potential of lactobacilli through comparative genomics of 213 strains and associated genera.</title>
        <authorList>
            <person name="Sun Z."/>
            <person name="Harris H.M."/>
            <person name="McCann A."/>
            <person name="Guo C."/>
            <person name="Argimon S."/>
            <person name="Zhang W."/>
            <person name="Yang X."/>
            <person name="Jeffery I.B."/>
            <person name="Cooney J.C."/>
            <person name="Kagawa T.F."/>
            <person name="Liu W."/>
            <person name="Song Y."/>
            <person name="Salvetti E."/>
            <person name="Wrobel A."/>
            <person name="Rasinkangas P."/>
            <person name="Parkhill J."/>
            <person name="Rea M.C."/>
            <person name="O'Sullivan O."/>
            <person name="Ritari J."/>
            <person name="Douillard F.P."/>
            <person name="Paul Ross R."/>
            <person name="Yang R."/>
            <person name="Briner A.E."/>
            <person name="Felis G.E."/>
            <person name="de Vos W.M."/>
            <person name="Barrangou R."/>
            <person name="Klaenhammer T.R."/>
            <person name="Caufield P.W."/>
            <person name="Cui Y."/>
            <person name="Zhang H."/>
            <person name="O'Toole P.W."/>
        </authorList>
    </citation>
    <scope>NUCLEOTIDE SEQUENCE [LARGE SCALE GENOMIC DNA]</scope>
    <source>
        <strain evidence="1 2">DSM 19909</strain>
    </source>
</reference>
<dbReference type="PROSITE" id="PS51257">
    <property type="entry name" value="PROKAR_LIPOPROTEIN"/>
    <property type="match status" value="1"/>
</dbReference>
<protein>
    <recommendedName>
        <fullName evidence="3">Lipoprotein</fullName>
    </recommendedName>
</protein>
<evidence type="ECO:0008006" key="3">
    <source>
        <dbReference type="Google" id="ProtNLM"/>
    </source>
</evidence>